<organism evidence="1 2">
    <name type="scientific">Legionella santicrucis</name>
    <dbReference type="NCBI Taxonomy" id="45074"/>
    <lineage>
        <taxon>Bacteria</taxon>
        <taxon>Pseudomonadati</taxon>
        <taxon>Pseudomonadota</taxon>
        <taxon>Gammaproteobacteria</taxon>
        <taxon>Legionellales</taxon>
        <taxon>Legionellaceae</taxon>
        <taxon>Legionella</taxon>
    </lineage>
</organism>
<dbReference type="Proteomes" id="UP000054703">
    <property type="component" value="Unassembled WGS sequence"/>
</dbReference>
<evidence type="ECO:0000313" key="2">
    <source>
        <dbReference type="Proteomes" id="UP000054703"/>
    </source>
</evidence>
<name>A0A0W0YA85_9GAMM</name>
<accession>A0A0W0YA85</accession>
<keyword evidence="2" id="KW-1185">Reference proteome</keyword>
<reference evidence="1 2" key="1">
    <citation type="submission" date="2015-11" db="EMBL/GenBank/DDBJ databases">
        <title>Genomic analysis of 38 Legionella species identifies large and diverse effector repertoires.</title>
        <authorList>
            <person name="Burstein D."/>
            <person name="Amaro F."/>
            <person name="Zusman T."/>
            <person name="Lifshitz Z."/>
            <person name="Cohen O."/>
            <person name="Gilbert J.A."/>
            <person name="Pupko T."/>
            <person name="Shuman H.A."/>
            <person name="Segal G."/>
        </authorList>
    </citation>
    <scope>NUCLEOTIDE SEQUENCE [LARGE SCALE GENOMIC DNA]</scope>
    <source>
        <strain evidence="1 2">SC-63-C7</strain>
    </source>
</reference>
<gene>
    <name evidence="1" type="ORF">Lsan_3516</name>
</gene>
<proteinExistence type="predicted"/>
<evidence type="ECO:0000313" key="1">
    <source>
        <dbReference type="EMBL" id="KTD53852.1"/>
    </source>
</evidence>
<dbReference type="EMBL" id="LNYU01000090">
    <property type="protein sequence ID" value="KTD53852.1"/>
    <property type="molecule type" value="Genomic_DNA"/>
</dbReference>
<comment type="caution">
    <text evidence="1">The sequence shown here is derived from an EMBL/GenBank/DDBJ whole genome shotgun (WGS) entry which is preliminary data.</text>
</comment>
<protein>
    <submittedName>
        <fullName evidence="1">Uncharacterized protein</fullName>
    </submittedName>
</protein>
<dbReference type="AlphaFoldDB" id="A0A0W0YA85"/>
<sequence length="181" mass="21284">MKNNDVSLSSDMLNFEKSIAYFFGVKNTDKVAIHYIHAVKEIEKLGKETNDNILRMHLMPHLRLAYQEIKDQKQLQFNVEKAAELEFELFVGGKRNSSFENDYQILVRIYETVFQTKSDRILRAAMLRAFLFQYKITIFEATEQLTPSDQDTLLMLAKISEDEMSLLENKLINKHHEKTFQ</sequence>
<dbReference type="PATRIC" id="fig|45074.5.peg.3785"/>
<dbReference type="RefSeq" id="WP_058515437.1">
    <property type="nucleotide sequence ID" value="NZ_CAAAIH010000036.1"/>
</dbReference>
<dbReference type="OrthoDB" id="9920543at2"/>